<name>A0A164XAL1_9AGAM</name>
<evidence type="ECO:0000256" key="2">
    <source>
        <dbReference type="PROSITE-ProRule" id="PRU00266"/>
    </source>
</evidence>
<dbReference type="STRING" id="1314777.A0A164XAL1"/>
<evidence type="ECO:0000313" key="5">
    <source>
        <dbReference type="EMBL" id="KZS95784.1"/>
    </source>
</evidence>
<dbReference type="PROSITE" id="PS50137">
    <property type="entry name" value="DS_RBD"/>
    <property type="match status" value="1"/>
</dbReference>
<dbReference type="GO" id="GO:0004525">
    <property type="term" value="F:ribonuclease III activity"/>
    <property type="evidence" value="ECO:0007669"/>
    <property type="project" value="InterPro"/>
</dbReference>
<reference evidence="5 6" key="1">
    <citation type="journal article" date="2016" name="Mol. Biol. Evol.">
        <title>Comparative Genomics of Early-Diverging Mushroom-Forming Fungi Provides Insights into the Origins of Lignocellulose Decay Capabilities.</title>
        <authorList>
            <person name="Nagy L.G."/>
            <person name="Riley R."/>
            <person name="Tritt A."/>
            <person name="Adam C."/>
            <person name="Daum C."/>
            <person name="Floudas D."/>
            <person name="Sun H."/>
            <person name="Yadav J.S."/>
            <person name="Pangilinan J."/>
            <person name="Larsson K.H."/>
            <person name="Matsuura K."/>
            <person name="Barry K."/>
            <person name="Labutti K."/>
            <person name="Kuo R."/>
            <person name="Ohm R.A."/>
            <person name="Bhattacharya S.S."/>
            <person name="Shirouzu T."/>
            <person name="Yoshinaga Y."/>
            <person name="Martin F.M."/>
            <person name="Grigoriev I.V."/>
            <person name="Hibbett D.S."/>
        </authorList>
    </citation>
    <scope>NUCLEOTIDE SEQUENCE [LARGE SCALE GENOMIC DNA]</scope>
    <source>
        <strain evidence="5 6">HHB9708</strain>
    </source>
</reference>
<feature type="domain" description="DRBM" evidence="3">
    <location>
        <begin position="189"/>
        <end position="256"/>
    </location>
</feature>
<dbReference type="Proteomes" id="UP000076722">
    <property type="component" value="Unassembled WGS sequence"/>
</dbReference>
<dbReference type="InterPro" id="IPR014720">
    <property type="entry name" value="dsRBD_dom"/>
</dbReference>
<evidence type="ECO:0000259" key="3">
    <source>
        <dbReference type="PROSITE" id="PS50137"/>
    </source>
</evidence>
<dbReference type="PROSITE" id="PS50142">
    <property type="entry name" value="RNASE_3_2"/>
    <property type="match status" value="1"/>
</dbReference>
<dbReference type="Gene3D" id="1.10.1520.10">
    <property type="entry name" value="Ribonuclease III domain"/>
    <property type="match status" value="1"/>
</dbReference>
<evidence type="ECO:0000313" key="6">
    <source>
        <dbReference type="Proteomes" id="UP000076722"/>
    </source>
</evidence>
<dbReference type="SUPFAM" id="SSF69065">
    <property type="entry name" value="RNase III domain-like"/>
    <property type="match status" value="1"/>
</dbReference>
<dbReference type="GO" id="GO:0003723">
    <property type="term" value="F:RNA binding"/>
    <property type="evidence" value="ECO:0007669"/>
    <property type="project" value="UniProtKB-UniRule"/>
</dbReference>
<dbReference type="GO" id="GO:0006396">
    <property type="term" value="P:RNA processing"/>
    <property type="evidence" value="ECO:0007669"/>
    <property type="project" value="InterPro"/>
</dbReference>
<evidence type="ECO:0000256" key="1">
    <source>
        <dbReference type="ARBA" id="ARBA00022884"/>
    </source>
</evidence>
<dbReference type="InterPro" id="IPR000999">
    <property type="entry name" value="RNase_III_dom"/>
</dbReference>
<dbReference type="EMBL" id="KV419400">
    <property type="protein sequence ID" value="KZS95784.1"/>
    <property type="molecule type" value="Genomic_DNA"/>
</dbReference>
<dbReference type="SMART" id="SM00358">
    <property type="entry name" value="DSRM"/>
    <property type="match status" value="1"/>
</dbReference>
<gene>
    <name evidence="5" type="ORF">SISNIDRAFT_547959</name>
</gene>
<feature type="domain" description="RNase III" evidence="4">
    <location>
        <begin position="17"/>
        <end position="124"/>
    </location>
</feature>
<protein>
    <submittedName>
        <fullName evidence="5">Uncharacterized protein</fullName>
    </submittedName>
</protein>
<accession>A0A164XAL1</accession>
<dbReference type="OrthoDB" id="2392202at2759"/>
<dbReference type="Gene3D" id="3.30.160.20">
    <property type="match status" value="1"/>
</dbReference>
<dbReference type="AlphaFoldDB" id="A0A164XAL1"/>
<dbReference type="SUPFAM" id="SSF54768">
    <property type="entry name" value="dsRNA-binding domain-like"/>
    <property type="match status" value="1"/>
</dbReference>
<sequence length="260" mass="28290">MANHSLPQKPELQGTTLLSVFTHPSLRIDGQHVDNSRYTELGETALAAAVSVHFFHVDPPLSAIEISNESKQVLTDEKLAGWAQAYNLIQNLRYLPSTDLDVRSPKEARSLFSAYAGGVLLQHGPAVLNAWISHLIDPNSAHKITSQQRHSSPVHANGRAIKAEEQYIALNQRPVTPSSSNGSIQKQKTYLPLVNQMASQQHIAIEYIAESSGPPHSLTWVIQCIVDGQVVGSGRGGNKQAAKEQAAKMAFHSLGWGEVD</sequence>
<dbReference type="Pfam" id="PF00035">
    <property type="entry name" value="dsrm"/>
    <property type="match status" value="1"/>
</dbReference>
<organism evidence="5 6">
    <name type="scientific">Sistotremastrum niveocremeum HHB9708</name>
    <dbReference type="NCBI Taxonomy" id="1314777"/>
    <lineage>
        <taxon>Eukaryota</taxon>
        <taxon>Fungi</taxon>
        <taxon>Dikarya</taxon>
        <taxon>Basidiomycota</taxon>
        <taxon>Agaricomycotina</taxon>
        <taxon>Agaricomycetes</taxon>
        <taxon>Sistotremastrales</taxon>
        <taxon>Sistotremastraceae</taxon>
        <taxon>Sertulicium</taxon>
        <taxon>Sertulicium niveocremeum</taxon>
    </lineage>
</organism>
<proteinExistence type="predicted"/>
<evidence type="ECO:0000259" key="4">
    <source>
        <dbReference type="PROSITE" id="PS50142"/>
    </source>
</evidence>
<keyword evidence="6" id="KW-1185">Reference proteome</keyword>
<keyword evidence="1 2" id="KW-0694">RNA-binding</keyword>
<dbReference type="InterPro" id="IPR036389">
    <property type="entry name" value="RNase_III_sf"/>
</dbReference>